<comment type="caution">
    <text evidence="3">The sequence shown here is derived from an EMBL/GenBank/DDBJ whole genome shotgun (WGS) entry which is preliminary data.</text>
</comment>
<feature type="chain" id="PRO_5004167516" evidence="2">
    <location>
        <begin position="35"/>
        <end position="356"/>
    </location>
</feature>
<accession>Q099W4</accession>
<protein>
    <submittedName>
        <fullName evidence="3">ABC transporter substrate-binding protein</fullName>
    </submittedName>
</protein>
<dbReference type="Gene3D" id="3.40.190.10">
    <property type="entry name" value="Periplasmic binding protein-like II"/>
    <property type="match status" value="2"/>
</dbReference>
<dbReference type="SUPFAM" id="SSF53850">
    <property type="entry name" value="Periplasmic binding protein-like II"/>
    <property type="match status" value="1"/>
</dbReference>
<dbReference type="CDD" id="cd13547">
    <property type="entry name" value="PBP2_Fbp_like_2"/>
    <property type="match status" value="1"/>
</dbReference>
<dbReference type="PANTHER" id="PTHR30006:SF2">
    <property type="entry name" value="ABC TRANSPORTER SUBSTRATE-BINDING PROTEIN"/>
    <property type="match status" value="1"/>
</dbReference>
<dbReference type="PANTHER" id="PTHR30006">
    <property type="entry name" value="THIAMINE-BINDING PERIPLASMIC PROTEIN-RELATED"/>
    <property type="match status" value="1"/>
</dbReference>
<dbReference type="Proteomes" id="UP000032702">
    <property type="component" value="Unassembled WGS sequence"/>
</dbReference>
<feature type="signal peptide" evidence="2">
    <location>
        <begin position="1"/>
        <end position="34"/>
    </location>
</feature>
<dbReference type="EMBL" id="AAMD01000016">
    <property type="protein sequence ID" value="EAU68548.1"/>
    <property type="molecule type" value="Genomic_DNA"/>
</dbReference>
<reference evidence="3 4" key="1">
    <citation type="submission" date="2006-04" db="EMBL/GenBank/DDBJ databases">
        <authorList>
            <person name="Nierman W.C."/>
        </authorList>
    </citation>
    <scope>NUCLEOTIDE SEQUENCE [LARGE SCALE GENOMIC DNA]</scope>
    <source>
        <strain evidence="3 4">DW4/3-1</strain>
    </source>
</reference>
<dbReference type="PATRIC" id="fig|378806.16.peg.7844"/>
<keyword evidence="1 2" id="KW-0732">Signal</keyword>
<dbReference type="GO" id="GO:0030288">
    <property type="term" value="C:outer membrane-bounded periplasmic space"/>
    <property type="evidence" value="ECO:0007669"/>
    <property type="project" value="TreeGrafter"/>
</dbReference>
<dbReference type="AlphaFoldDB" id="Q099W4"/>
<evidence type="ECO:0000313" key="4">
    <source>
        <dbReference type="Proteomes" id="UP000032702"/>
    </source>
</evidence>
<evidence type="ECO:0000256" key="2">
    <source>
        <dbReference type="SAM" id="SignalP"/>
    </source>
</evidence>
<gene>
    <name evidence="3" type="ORF">STIAU_7373</name>
</gene>
<organism evidence="3 4">
    <name type="scientific">Stigmatella aurantiaca (strain DW4/3-1)</name>
    <dbReference type="NCBI Taxonomy" id="378806"/>
    <lineage>
        <taxon>Bacteria</taxon>
        <taxon>Pseudomonadati</taxon>
        <taxon>Myxococcota</taxon>
        <taxon>Myxococcia</taxon>
        <taxon>Myxococcales</taxon>
        <taxon>Cystobacterineae</taxon>
        <taxon>Archangiaceae</taxon>
        <taxon>Stigmatella</taxon>
    </lineage>
</organism>
<dbReference type="GO" id="GO:0030976">
    <property type="term" value="F:thiamine pyrophosphate binding"/>
    <property type="evidence" value="ECO:0007669"/>
    <property type="project" value="TreeGrafter"/>
</dbReference>
<dbReference type="GO" id="GO:0030975">
    <property type="term" value="F:thiamine binding"/>
    <property type="evidence" value="ECO:0007669"/>
    <property type="project" value="TreeGrafter"/>
</dbReference>
<evidence type="ECO:0000256" key="1">
    <source>
        <dbReference type="ARBA" id="ARBA00022729"/>
    </source>
</evidence>
<name>Q099W4_STIAD</name>
<dbReference type="Pfam" id="PF13531">
    <property type="entry name" value="SBP_bac_11"/>
    <property type="match status" value="1"/>
</dbReference>
<proteinExistence type="predicted"/>
<dbReference type="GO" id="GO:0015888">
    <property type="term" value="P:thiamine transport"/>
    <property type="evidence" value="ECO:0007669"/>
    <property type="project" value="TreeGrafter"/>
</dbReference>
<sequence>MAHNPLLMVPPRPLRRMGLVLMLALLASCRIESAAPSDAPRASHLEGAPSGDVWVYTSMYRHVLDALDPLLREKLPQVQIHWYQAGSEKVASRLEAERSAGAVRADVLATSDPFLYERLAREGAFLRYASPNVLRVPRSLMELDAHYAAMRLSTMVLVRRQGLENPPSAFGDLISEHWKGRAAIGDPLTSGTAFTWAVFLQAKYGDTFFERLRSKGTLVAGGNAAVLQKVESGEADVGVLLLENALAARERGSPITFTWPEDGAVVIPGPVAIFQTTPNPTAAKAFVDVLLSAEGQRIIAGKGDMHSVDPRLEGPRGEPGLEALMARAQPWTPELLERGLVQGSDLKERFSRAFSQ</sequence>
<evidence type="ECO:0000313" key="3">
    <source>
        <dbReference type="EMBL" id="EAU68548.1"/>
    </source>
</evidence>